<dbReference type="InterPro" id="IPR011009">
    <property type="entry name" value="Kinase-like_dom_sf"/>
</dbReference>
<evidence type="ECO:0000256" key="3">
    <source>
        <dbReference type="ARBA" id="ARBA00022679"/>
    </source>
</evidence>
<evidence type="ECO:0000256" key="1">
    <source>
        <dbReference type="ARBA" id="ARBA00006529"/>
    </source>
</evidence>
<gene>
    <name evidence="8" type="ORF">OLEA9_A093123</name>
</gene>
<organism evidence="8 9">
    <name type="scientific">Olea europaea subsp. europaea</name>
    <dbReference type="NCBI Taxonomy" id="158383"/>
    <lineage>
        <taxon>Eukaryota</taxon>
        <taxon>Viridiplantae</taxon>
        <taxon>Streptophyta</taxon>
        <taxon>Embryophyta</taxon>
        <taxon>Tracheophyta</taxon>
        <taxon>Spermatophyta</taxon>
        <taxon>Magnoliopsida</taxon>
        <taxon>eudicotyledons</taxon>
        <taxon>Gunneridae</taxon>
        <taxon>Pentapetalae</taxon>
        <taxon>asterids</taxon>
        <taxon>lamiids</taxon>
        <taxon>Lamiales</taxon>
        <taxon>Oleaceae</taxon>
        <taxon>Oleeae</taxon>
        <taxon>Olea</taxon>
    </lineage>
</organism>
<feature type="domain" description="Protein kinase" evidence="7">
    <location>
        <begin position="1"/>
        <end position="53"/>
    </location>
</feature>
<dbReference type="GO" id="GO:0004709">
    <property type="term" value="F:MAP kinase kinase kinase activity"/>
    <property type="evidence" value="ECO:0007669"/>
    <property type="project" value="TreeGrafter"/>
</dbReference>
<accession>A0A8S0TL45</accession>
<dbReference type="OrthoDB" id="1745377at2759"/>
<evidence type="ECO:0000259" key="7">
    <source>
        <dbReference type="PROSITE" id="PS50011"/>
    </source>
</evidence>
<dbReference type="InterPro" id="IPR001245">
    <property type="entry name" value="Ser-Thr/Tyr_kinase_cat_dom"/>
</dbReference>
<keyword evidence="3" id="KW-0808">Transferase</keyword>
<dbReference type="Pfam" id="PF07714">
    <property type="entry name" value="PK_Tyr_Ser-Thr"/>
    <property type="match status" value="1"/>
</dbReference>
<name>A0A8S0TL45_OLEEU</name>
<dbReference type="InterPro" id="IPR000719">
    <property type="entry name" value="Prot_kinase_dom"/>
</dbReference>
<evidence type="ECO:0000313" key="9">
    <source>
        <dbReference type="Proteomes" id="UP000594638"/>
    </source>
</evidence>
<protein>
    <submittedName>
        <fullName evidence="8">---NA</fullName>
    </submittedName>
</protein>
<evidence type="ECO:0000313" key="8">
    <source>
        <dbReference type="EMBL" id="CAA3006660.1"/>
    </source>
</evidence>
<dbReference type="PANTHER" id="PTHR48016">
    <property type="entry name" value="MAP KINASE KINASE KINASE SSK2-RELATED-RELATED"/>
    <property type="match status" value="1"/>
</dbReference>
<evidence type="ECO:0000256" key="4">
    <source>
        <dbReference type="ARBA" id="ARBA00022741"/>
    </source>
</evidence>
<evidence type="ECO:0000256" key="6">
    <source>
        <dbReference type="ARBA" id="ARBA00022840"/>
    </source>
</evidence>
<proteinExistence type="inferred from homology"/>
<dbReference type="SUPFAM" id="SSF56112">
    <property type="entry name" value="Protein kinase-like (PK-like)"/>
    <property type="match status" value="1"/>
</dbReference>
<dbReference type="AlphaFoldDB" id="A0A8S0TL45"/>
<keyword evidence="2" id="KW-0723">Serine/threonine-protein kinase</keyword>
<dbReference type="Gramene" id="OE9A093123T1">
    <property type="protein sequence ID" value="OE9A093123C1"/>
    <property type="gene ID" value="OE9A093123"/>
</dbReference>
<keyword evidence="4" id="KW-0547">Nucleotide-binding</keyword>
<keyword evidence="9" id="KW-1185">Reference proteome</keyword>
<dbReference type="PANTHER" id="PTHR48016:SF29">
    <property type="entry name" value="MITOGEN-ACTIVATED PROTEIN KINASE KINASE KINASE 1-RELATED"/>
    <property type="match status" value="1"/>
</dbReference>
<comment type="similarity">
    <text evidence="1">Belongs to the protein kinase superfamily. STE Ser/Thr protein kinase family. MAP kinase kinase kinase subfamily.</text>
</comment>
<evidence type="ECO:0000256" key="2">
    <source>
        <dbReference type="ARBA" id="ARBA00022527"/>
    </source>
</evidence>
<dbReference type="PROSITE" id="PS50011">
    <property type="entry name" value="PROTEIN_KINASE_DOM"/>
    <property type="match status" value="1"/>
</dbReference>
<dbReference type="InterPro" id="IPR050538">
    <property type="entry name" value="MAP_kinase_kinase_kinase"/>
</dbReference>
<sequence length="53" mass="5590">GWRALCDEDRGVRLGLLSTGDIKCANILVDASGSVKLADFGLARATKLNDVKS</sequence>
<keyword evidence="5" id="KW-0418">Kinase</keyword>
<evidence type="ECO:0000256" key="5">
    <source>
        <dbReference type="ARBA" id="ARBA00022777"/>
    </source>
</evidence>
<dbReference type="GO" id="GO:0005737">
    <property type="term" value="C:cytoplasm"/>
    <property type="evidence" value="ECO:0007669"/>
    <property type="project" value="TreeGrafter"/>
</dbReference>
<feature type="non-terminal residue" evidence="8">
    <location>
        <position position="1"/>
    </location>
</feature>
<dbReference type="GO" id="GO:0005524">
    <property type="term" value="F:ATP binding"/>
    <property type="evidence" value="ECO:0007669"/>
    <property type="project" value="UniProtKB-KW"/>
</dbReference>
<dbReference type="EMBL" id="CACTIH010007263">
    <property type="protein sequence ID" value="CAA3006660.1"/>
    <property type="molecule type" value="Genomic_DNA"/>
</dbReference>
<comment type="caution">
    <text evidence="8">The sequence shown here is derived from an EMBL/GenBank/DDBJ whole genome shotgun (WGS) entry which is preliminary data.</text>
</comment>
<dbReference type="Proteomes" id="UP000594638">
    <property type="component" value="Unassembled WGS sequence"/>
</dbReference>
<dbReference type="Gene3D" id="1.10.510.10">
    <property type="entry name" value="Transferase(Phosphotransferase) domain 1"/>
    <property type="match status" value="1"/>
</dbReference>
<reference evidence="8 9" key="1">
    <citation type="submission" date="2019-12" db="EMBL/GenBank/DDBJ databases">
        <authorList>
            <person name="Alioto T."/>
            <person name="Alioto T."/>
            <person name="Gomez Garrido J."/>
        </authorList>
    </citation>
    <scope>NUCLEOTIDE SEQUENCE [LARGE SCALE GENOMIC DNA]</scope>
</reference>
<keyword evidence="6" id="KW-0067">ATP-binding</keyword>